<sequence length="63" mass="7061">MSGDCTEVRKMWVPAKKNMQHAFFIAQVQPGGRLLQQCMCNICKQGTMKTSFEKIRVAGLEGV</sequence>
<dbReference type="GeneID" id="59053037"/>
<dbReference type="AlphaFoldDB" id="A0A0P1AE12"/>
<dbReference type="EMBL" id="CCYD01000322">
    <property type="protein sequence ID" value="CEG38863.1"/>
    <property type="molecule type" value="Genomic_DNA"/>
</dbReference>
<evidence type="ECO:0000313" key="2">
    <source>
        <dbReference type="Proteomes" id="UP000054928"/>
    </source>
</evidence>
<dbReference type="Proteomes" id="UP000054928">
    <property type="component" value="Unassembled WGS sequence"/>
</dbReference>
<reference evidence="2" key="1">
    <citation type="submission" date="2014-09" db="EMBL/GenBank/DDBJ databases">
        <authorList>
            <person name="Sharma Rahul"/>
            <person name="Thines Marco"/>
        </authorList>
    </citation>
    <scope>NUCLEOTIDE SEQUENCE [LARGE SCALE GENOMIC DNA]</scope>
</reference>
<protein>
    <submittedName>
        <fullName evidence="1">Uncharacterized protein</fullName>
    </submittedName>
</protein>
<keyword evidence="2" id="KW-1185">Reference proteome</keyword>
<proteinExistence type="predicted"/>
<name>A0A0P1AE12_PLAHL</name>
<evidence type="ECO:0000313" key="1">
    <source>
        <dbReference type="EMBL" id="CEG38863.1"/>
    </source>
</evidence>
<accession>A0A0P1AE12</accession>
<organism evidence="1 2">
    <name type="scientific">Plasmopara halstedii</name>
    <name type="common">Downy mildew of sunflower</name>
    <dbReference type="NCBI Taxonomy" id="4781"/>
    <lineage>
        <taxon>Eukaryota</taxon>
        <taxon>Sar</taxon>
        <taxon>Stramenopiles</taxon>
        <taxon>Oomycota</taxon>
        <taxon>Peronosporomycetes</taxon>
        <taxon>Peronosporales</taxon>
        <taxon>Peronosporaceae</taxon>
        <taxon>Plasmopara</taxon>
    </lineage>
</organism>
<dbReference type="RefSeq" id="XP_036263091.1">
    <property type="nucleotide sequence ID" value="XM_036407383.1"/>
</dbReference>